<evidence type="ECO:0000256" key="4">
    <source>
        <dbReference type="ARBA" id="ARBA00023136"/>
    </source>
</evidence>
<proteinExistence type="predicted"/>
<accession>A0ABQ6P2G0</accession>
<dbReference type="Pfam" id="PF02674">
    <property type="entry name" value="Colicin_V"/>
    <property type="match status" value="1"/>
</dbReference>
<feature type="transmembrane region" description="Helical" evidence="6">
    <location>
        <begin position="6"/>
        <end position="21"/>
    </location>
</feature>
<feature type="region of interest" description="Disordered" evidence="5">
    <location>
        <begin position="163"/>
        <end position="216"/>
    </location>
</feature>
<keyword evidence="3 6" id="KW-1133">Transmembrane helix</keyword>
<dbReference type="EMBL" id="BTFW01000001">
    <property type="protein sequence ID" value="GMM59448.1"/>
    <property type="molecule type" value="Genomic_DNA"/>
</dbReference>
<evidence type="ECO:0000256" key="3">
    <source>
        <dbReference type="ARBA" id="ARBA00022989"/>
    </source>
</evidence>
<evidence type="ECO:0000256" key="1">
    <source>
        <dbReference type="ARBA" id="ARBA00004141"/>
    </source>
</evidence>
<keyword evidence="2 6" id="KW-0812">Transmembrane</keyword>
<feature type="transmembrane region" description="Helical" evidence="6">
    <location>
        <begin position="103"/>
        <end position="125"/>
    </location>
</feature>
<keyword evidence="8" id="KW-1185">Reference proteome</keyword>
<feature type="transmembrane region" description="Helical" evidence="6">
    <location>
        <begin position="65"/>
        <end position="82"/>
    </location>
</feature>
<reference evidence="7 8" key="1">
    <citation type="submission" date="2023-06" db="EMBL/GenBank/DDBJ databases">
        <title>Draft genome sequence of Novosphingobium sp. strain IK01.</title>
        <authorList>
            <person name="Hatamoto M."/>
            <person name="Ikarashi T."/>
            <person name="Yamaguchi T."/>
        </authorList>
    </citation>
    <scope>NUCLEOTIDE SEQUENCE [LARGE SCALE GENOMIC DNA]</scope>
    <source>
        <strain evidence="7 8">IK01</strain>
    </source>
</reference>
<keyword evidence="4 6" id="KW-0472">Membrane</keyword>
<dbReference type="Proteomes" id="UP001187221">
    <property type="component" value="Unassembled WGS sequence"/>
</dbReference>
<comment type="subcellular location">
    <subcellularLocation>
        <location evidence="1">Membrane</location>
        <topology evidence="1">Multi-pass membrane protein</topology>
    </subcellularLocation>
</comment>
<organism evidence="7 8">
    <name type="scientific">Novosphingobium pituita</name>
    <dbReference type="NCBI Taxonomy" id="3056842"/>
    <lineage>
        <taxon>Bacteria</taxon>
        <taxon>Pseudomonadati</taxon>
        <taxon>Pseudomonadota</taxon>
        <taxon>Alphaproteobacteria</taxon>
        <taxon>Sphingomonadales</taxon>
        <taxon>Sphingomonadaceae</taxon>
        <taxon>Novosphingobium</taxon>
    </lineage>
</organism>
<evidence type="ECO:0000256" key="2">
    <source>
        <dbReference type="ARBA" id="ARBA00022692"/>
    </source>
</evidence>
<evidence type="ECO:0000313" key="7">
    <source>
        <dbReference type="EMBL" id="GMM59448.1"/>
    </source>
</evidence>
<gene>
    <name evidence="7" type="ORF">NUTIK01_02250</name>
</gene>
<feature type="compositionally biased region" description="Basic residues" evidence="5">
    <location>
        <begin position="190"/>
        <end position="209"/>
    </location>
</feature>
<dbReference type="InterPro" id="IPR052719">
    <property type="entry name" value="CvpA-like"/>
</dbReference>
<evidence type="ECO:0000313" key="8">
    <source>
        <dbReference type="Proteomes" id="UP001187221"/>
    </source>
</evidence>
<dbReference type="RefSeq" id="WP_317973306.1">
    <property type="nucleotide sequence ID" value="NZ_BTFW01000001.1"/>
</dbReference>
<dbReference type="PANTHER" id="PTHR36926:SF1">
    <property type="entry name" value="COLICIN V PRODUCTION PROTEIN"/>
    <property type="match status" value="1"/>
</dbReference>
<evidence type="ECO:0000256" key="5">
    <source>
        <dbReference type="SAM" id="MobiDB-lite"/>
    </source>
</evidence>
<name>A0ABQ6P2G0_9SPHN</name>
<comment type="caution">
    <text evidence="7">The sequence shown here is derived from an EMBL/GenBank/DDBJ whole genome shotgun (WGS) entry which is preliminary data.</text>
</comment>
<evidence type="ECO:0000256" key="6">
    <source>
        <dbReference type="SAM" id="Phobius"/>
    </source>
</evidence>
<dbReference type="InterPro" id="IPR003825">
    <property type="entry name" value="Colicin-V_CvpA"/>
</dbReference>
<protein>
    <submittedName>
        <fullName evidence="7">CvpA family protein</fullName>
    </submittedName>
</protein>
<sequence>MTGFDYVVFLVVAVGAIGGFFRGFVEEVLSLAAWCIVLVAVHYGLEPLTEVIRPHLKSDTGAGVLAYALLMLVPWGLMRLIARKLGEASRDSMLGPIDRLLGFGFGAVKGSILMVLGFSLLVFAYDVVWGVKGRPDWITQARTYRFLNAASEELVTMIAERREAAAQEADSENGSEDGGAATDATDKPAHRAPHGSRAIHGHKKPVAHHHRDETDT</sequence>
<feature type="transmembrane region" description="Helical" evidence="6">
    <location>
        <begin position="28"/>
        <end position="45"/>
    </location>
</feature>
<dbReference type="PANTHER" id="PTHR36926">
    <property type="entry name" value="COLICIN V PRODUCTION PROTEIN"/>
    <property type="match status" value="1"/>
</dbReference>